<accession>A0ABM7WT19</accession>
<dbReference type="InterPro" id="IPR013324">
    <property type="entry name" value="RNA_pol_sigma_r3/r4-like"/>
</dbReference>
<dbReference type="Pfam" id="PF04542">
    <property type="entry name" value="Sigma70_r2"/>
    <property type="match status" value="1"/>
</dbReference>
<evidence type="ECO:0000313" key="8">
    <source>
        <dbReference type="Proteomes" id="UP001162891"/>
    </source>
</evidence>
<dbReference type="PANTHER" id="PTHR43133:SF51">
    <property type="entry name" value="RNA POLYMERASE SIGMA FACTOR"/>
    <property type="match status" value="1"/>
</dbReference>
<dbReference type="Gene3D" id="1.10.1740.10">
    <property type="match status" value="1"/>
</dbReference>
<name>A0ABM7WT19_9BACT</name>
<dbReference type="InterPro" id="IPR039425">
    <property type="entry name" value="RNA_pol_sigma-70-like"/>
</dbReference>
<dbReference type="Gene3D" id="1.10.10.10">
    <property type="entry name" value="Winged helix-like DNA-binding domain superfamily/Winged helix DNA-binding domain"/>
    <property type="match status" value="1"/>
</dbReference>
<dbReference type="InterPro" id="IPR007627">
    <property type="entry name" value="RNA_pol_sigma70_r2"/>
</dbReference>
<evidence type="ECO:0000256" key="3">
    <source>
        <dbReference type="ARBA" id="ARBA00023082"/>
    </source>
</evidence>
<keyword evidence="4" id="KW-0804">Transcription</keyword>
<dbReference type="CDD" id="cd06171">
    <property type="entry name" value="Sigma70_r4"/>
    <property type="match status" value="1"/>
</dbReference>
<dbReference type="SUPFAM" id="SSF88946">
    <property type="entry name" value="Sigma2 domain of RNA polymerase sigma factors"/>
    <property type="match status" value="1"/>
</dbReference>
<dbReference type="Proteomes" id="UP001162891">
    <property type="component" value="Chromosome"/>
</dbReference>
<dbReference type="InterPro" id="IPR013249">
    <property type="entry name" value="RNA_pol_sigma70_r4_t2"/>
</dbReference>
<reference evidence="8" key="1">
    <citation type="journal article" date="2022" name="Int. J. Syst. Evol. Microbiol.">
        <title>Anaeromyxobacter oryzae sp. nov., Anaeromyxobacter diazotrophicus sp. nov. and Anaeromyxobacter paludicola sp. nov., isolated from paddy soils.</title>
        <authorList>
            <person name="Itoh H."/>
            <person name="Xu Z."/>
            <person name="Mise K."/>
            <person name="Masuda Y."/>
            <person name="Ushijima N."/>
            <person name="Hayakawa C."/>
            <person name="Shiratori Y."/>
            <person name="Senoo K."/>
        </authorList>
    </citation>
    <scope>NUCLEOTIDE SEQUENCE [LARGE SCALE GENOMIC DNA]</scope>
    <source>
        <strain evidence="8">Red232</strain>
    </source>
</reference>
<protein>
    <submittedName>
        <fullName evidence="7">RNA polymerase sigma factor</fullName>
    </submittedName>
</protein>
<dbReference type="NCBIfam" id="TIGR02937">
    <property type="entry name" value="sigma70-ECF"/>
    <property type="match status" value="1"/>
</dbReference>
<dbReference type="InterPro" id="IPR013325">
    <property type="entry name" value="RNA_pol_sigma_r2"/>
</dbReference>
<feature type="domain" description="RNA polymerase sigma factor 70 region 4 type 2" evidence="6">
    <location>
        <begin position="83"/>
        <end position="132"/>
    </location>
</feature>
<evidence type="ECO:0000313" key="7">
    <source>
        <dbReference type="EMBL" id="BDG02644.1"/>
    </source>
</evidence>
<evidence type="ECO:0000256" key="2">
    <source>
        <dbReference type="ARBA" id="ARBA00023015"/>
    </source>
</evidence>
<dbReference type="InterPro" id="IPR014284">
    <property type="entry name" value="RNA_pol_sigma-70_dom"/>
</dbReference>
<dbReference type="EMBL" id="AP025591">
    <property type="protein sequence ID" value="BDG02644.1"/>
    <property type="molecule type" value="Genomic_DNA"/>
</dbReference>
<feature type="domain" description="RNA polymerase sigma-70 region 2" evidence="5">
    <location>
        <begin position="2"/>
        <end position="53"/>
    </location>
</feature>
<dbReference type="RefSeq" id="WP_248360333.1">
    <property type="nucleotide sequence ID" value="NZ_AP025591.1"/>
</dbReference>
<gene>
    <name evidence="7" type="primary">algU_1</name>
    <name evidence="7" type="ORF">AMOR_16400</name>
</gene>
<dbReference type="Pfam" id="PF08281">
    <property type="entry name" value="Sigma70_r4_2"/>
    <property type="match status" value="1"/>
</dbReference>
<sequence>MVNDARLGEELAQDALARAYTSLGSFRGDCRFRHWLFRIAVNGCRDWLKAGARAERPSDLTGDELVTGLHPERDAAARQAISALAAAIAALPPKYREAFTLFHVENMPYEEIEAITGVRVNALKVRVHRARGMLRAALGELLDTEVTS</sequence>
<evidence type="ECO:0000256" key="1">
    <source>
        <dbReference type="ARBA" id="ARBA00010641"/>
    </source>
</evidence>
<evidence type="ECO:0000256" key="4">
    <source>
        <dbReference type="ARBA" id="ARBA00023163"/>
    </source>
</evidence>
<dbReference type="SUPFAM" id="SSF88659">
    <property type="entry name" value="Sigma3 and sigma4 domains of RNA polymerase sigma factors"/>
    <property type="match status" value="1"/>
</dbReference>
<keyword evidence="3" id="KW-0731">Sigma factor</keyword>
<comment type="similarity">
    <text evidence="1">Belongs to the sigma-70 factor family. ECF subfamily.</text>
</comment>
<evidence type="ECO:0000259" key="5">
    <source>
        <dbReference type="Pfam" id="PF04542"/>
    </source>
</evidence>
<keyword evidence="2" id="KW-0805">Transcription regulation</keyword>
<proteinExistence type="inferred from homology"/>
<evidence type="ECO:0000259" key="6">
    <source>
        <dbReference type="Pfam" id="PF08281"/>
    </source>
</evidence>
<keyword evidence="8" id="KW-1185">Reference proteome</keyword>
<dbReference type="InterPro" id="IPR036388">
    <property type="entry name" value="WH-like_DNA-bd_sf"/>
</dbReference>
<dbReference type="PANTHER" id="PTHR43133">
    <property type="entry name" value="RNA POLYMERASE ECF-TYPE SIGMA FACTO"/>
    <property type="match status" value="1"/>
</dbReference>
<organism evidence="7 8">
    <name type="scientific">Anaeromyxobacter oryzae</name>
    <dbReference type="NCBI Taxonomy" id="2918170"/>
    <lineage>
        <taxon>Bacteria</taxon>
        <taxon>Pseudomonadati</taxon>
        <taxon>Myxococcota</taxon>
        <taxon>Myxococcia</taxon>
        <taxon>Myxococcales</taxon>
        <taxon>Cystobacterineae</taxon>
        <taxon>Anaeromyxobacteraceae</taxon>
        <taxon>Anaeromyxobacter</taxon>
    </lineage>
</organism>